<accession>A0A9D3YH94</accession>
<evidence type="ECO:0000313" key="3">
    <source>
        <dbReference type="Proteomes" id="UP000828390"/>
    </source>
</evidence>
<name>A0A9D3YH94_DREPO</name>
<sequence length="259" mass="29643">MYLQLDNSGKDNKNAFVLMFMAYLVKMKVFQKVKVGFLMVGHTHEDIDQVFSRVASWIRRRDMVTLQDLVDNLRDSQQPSPIVEQLTCYDYKHSLEGCRGLIQGIATQHHFVMTEVDGKVTLRYRDWPGSPDHHLDIAGYIPQNFDVVGVTTNTKVLGEIQQMSADMVKWQETGRLSTTAVEWWTRYLEGVSDAREACVPFVDTLPRQQPWSPPQQEFATFPLSAARGQAAHVSRQVCLKIKKKMCNYCNNEIPPALSF</sequence>
<keyword evidence="3" id="KW-1185">Reference proteome</keyword>
<dbReference type="Pfam" id="PF25273">
    <property type="entry name" value="DUF7869"/>
    <property type="match status" value="1"/>
</dbReference>
<comment type="caution">
    <text evidence="2">The sequence shown here is derived from an EMBL/GenBank/DDBJ whole genome shotgun (WGS) entry which is preliminary data.</text>
</comment>
<feature type="domain" description="DUF7869" evidence="1">
    <location>
        <begin position="1"/>
        <end position="128"/>
    </location>
</feature>
<dbReference type="AlphaFoldDB" id="A0A9D3YH94"/>
<evidence type="ECO:0000259" key="1">
    <source>
        <dbReference type="Pfam" id="PF25273"/>
    </source>
</evidence>
<proteinExistence type="predicted"/>
<organism evidence="2 3">
    <name type="scientific">Dreissena polymorpha</name>
    <name type="common">Zebra mussel</name>
    <name type="synonym">Mytilus polymorpha</name>
    <dbReference type="NCBI Taxonomy" id="45954"/>
    <lineage>
        <taxon>Eukaryota</taxon>
        <taxon>Metazoa</taxon>
        <taxon>Spiralia</taxon>
        <taxon>Lophotrochozoa</taxon>
        <taxon>Mollusca</taxon>
        <taxon>Bivalvia</taxon>
        <taxon>Autobranchia</taxon>
        <taxon>Heteroconchia</taxon>
        <taxon>Euheterodonta</taxon>
        <taxon>Imparidentia</taxon>
        <taxon>Neoheterodontei</taxon>
        <taxon>Myida</taxon>
        <taxon>Dreissenoidea</taxon>
        <taxon>Dreissenidae</taxon>
        <taxon>Dreissena</taxon>
    </lineage>
</organism>
<protein>
    <recommendedName>
        <fullName evidence="1">DUF7869 domain-containing protein</fullName>
    </recommendedName>
</protein>
<gene>
    <name evidence="2" type="ORF">DPMN_075664</name>
</gene>
<dbReference type="Proteomes" id="UP000828390">
    <property type="component" value="Unassembled WGS sequence"/>
</dbReference>
<dbReference type="PANTHER" id="PTHR33153">
    <property type="entry name" value="MYND-TYPE DOMAIN-CONTAINING PROTEIN"/>
    <property type="match status" value="1"/>
</dbReference>
<dbReference type="InterPro" id="IPR057191">
    <property type="entry name" value="DUF7869"/>
</dbReference>
<reference evidence="2" key="1">
    <citation type="journal article" date="2019" name="bioRxiv">
        <title>The Genome of the Zebra Mussel, Dreissena polymorpha: A Resource for Invasive Species Research.</title>
        <authorList>
            <person name="McCartney M.A."/>
            <person name="Auch B."/>
            <person name="Kono T."/>
            <person name="Mallez S."/>
            <person name="Zhang Y."/>
            <person name="Obille A."/>
            <person name="Becker A."/>
            <person name="Abrahante J.E."/>
            <person name="Garbe J."/>
            <person name="Badalamenti J.P."/>
            <person name="Herman A."/>
            <person name="Mangelson H."/>
            <person name="Liachko I."/>
            <person name="Sullivan S."/>
            <person name="Sone E.D."/>
            <person name="Koren S."/>
            <person name="Silverstein K.A.T."/>
            <person name="Beckman K.B."/>
            <person name="Gohl D.M."/>
        </authorList>
    </citation>
    <scope>NUCLEOTIDE SEQUENCE</scope>
    <source>
        <strain evidence="2">Duluth1</strain>
        <tissue evidence="2">Whole animal</tissue>
    </source>
</reference>
<dbReference type="PANTHER" id="PTHR33153:SF3">
    <property type="entry name" value="TRAFFICKING PROTEIN PARTICLE COMPLEX SUBUNIT 11 DOMAIN-CONTAINING PROTEIN"/>
    <property type="match status" value="1"/>
</dbReference>
<reference evidence="2" key="2">
    <citation type="submission" date="2020-11" db="EMBL/GenBank/DDBJ databases">
        <authorList>
            <person name="McCartney M.A."/>
            <person name="Auch B."/>
            <person name="Kono T."/>
            <person name="Mallez S."/>
            <person name="Becker A."/>
            <person name="Gohl D.M."/>
            <person name="Silverstein K.A.T."/>
            <person name="Koren S."/>
            <person name="Bechman K.B."/>
            <person name="Herman A."/>
            <person name="Abrahante J.E."/>
            <person name="Garbe J."/>
        </authorList>
    </citation>
    <scope>NUCLEOTIDE SEQUENCE</scope>
    <source>
        <strain evidence="2">Duluth1</strain>
        <tissue evidence="2">Whole animal</tissue>
    </source>
</reference>
<evidence type="ECO:0000313" key="2">
    <source>
        <dbReference type="EMBL" id="KAH3700687.1"/>
    </source>
</evidence>
<dbReference type="EMBL" id="JAIWYP010000015">
    <property type="protein sequence ID" value="KAH3700687.1"/>
    <property type="molecule type" value="Genomic_DNA"/>
</dbReference>